<name>A0ACC1X8W1_MELAZ</name>
<gene>
    <name evidence="1" type="ORF">OWV82_017866</name>
</gene>
<accession>A0ACC1X8W1</accession>
<proteinExistence type="predicted"/>
<keyword evidence="2" id="KW-1185">Reference proteome</keyword>
<reference evidence="1 2" key="1">
    <citation type="journal article" date="2023" name="Science">
        <title>Complex scaffold remodeling in plant triterpene biosynthesis.</title>
        <authorList>
            <person name="De La Pena R."/>
            <person name="Hodgson H."/>
            <person name="Liu J.C."/>
            <person name="Stephenson M.J."/>
            <person name="Martin A.C."/>
            <person name="Owen C."/>
            <person name="Harkess A."/>
            <person name="Leebens-Mack J."/>
            <person name="Jimenez L.E."/>
            <person name="Osbourn A."/>
            <person name="Sattely E.S."/>
        </authorList>
    </citation>
    <scope>NUCLEOTIDE SEQUENCE [LARGE SCALE GENOMIC DNA]</scope>
    <source>
        <strain evidence="2">cv. JPN11</strain>
        <tissue evidence="1">Leaf</tissue>
    </source>
</reference>
<evidence type="ECO:0000313" key="2">
    <source>
        <dbReference type="Proteomes" id="UP001164539"/>
    </source>
</evidence>
<dbReference type="EMBL" id="CM051403">
    <property type="protein sequence ID" value="KAJ4707806.1"/>
    <property type="molecule type" value="Genomic_DNA"/>
</dbReference>
<protein>
    <submittedName>
        <fullName evidence="1">Mitochondrial glycoprotein family protein</fullName>
    </submittedName>
</protein>
<dbReference type="Proteomes" id="UP001164539">
    <property type="component" value="Chromosome 10"/>
</dbReference>
<organism evidence="1 2">
    <name type="scientific">Melia azedarach</name>
    <name type="common">Chinaberry tree</name>
    <dbReference type="NCBI Taxonomy" id="155640"/>
    <lineage>
        <taxon>Eukaryota</taxon>
        <taxon>Viridiplantae</taxon>
        <taxon>Streptophyta</taxon>
        <taxon>Embryophyta</taxon>
        <taxon>Tracheophyta</taxon>
        <taxon>Spermatophyta</taxon>
        <taxon>Magnoliopsida</taxon>
        <taxon>eudicotyledons</taxon>
        <taxon>Gunneridae</taxon>
        <taxon>Pentapetalae</taxon>
        <taxon>rosids</taxon>
        <taxon>malvids</taxon>
        <taxon>Sapindales</taxon>
        <taxon>Meliaceae</taxon>
        <taxon>Melia</taxon>
    </lineage>
</organism>
<evidence type="ECO:0000313" key="1">
    <source>
        <dbReference type="EMBL" id="KAJ4707806.1"/>
    </source>
</evidence>
<comment type="caution">
    <text evidence="1">The sequence shown here is derived from an EMBL/GenBank/DDBJ whole genome shotgun (WGS) entry which is preliminary data.</text>
</comment>
<sequence length="244" mass="27607">MARLIGSAQRIIHALQRHNGTPYVHSRNATSAFLFPSRPYAADAITKSHFEANIIRILRNEIDYQTEYAPPYQPITKFNSFAVEDRPGEQFIAMNGKFGDGEDIKIKVSMFDGFMNVPKFGEDSTGEDLRLHISMIVDISKENCSDVLEFMCSAWPDSLEIQQIFLLGRDNKLARPYMGPPFRNLSGELRKMFREYLETRGRRTPESDLYLSTIINQSIVIIYPSPPLPSAVRILVAGLIISSG</sequence>